<gene>
    <name evidence="1" type="ORF">ACFO5X_19695</name>
</gene>
<dbReference type="EMBL" id="JBHSGI010000029">
    <property type="protein sequence ID" value="MFC4670784.1"/>
    <property type="molecule type" value="Genomic_DNA"/>
</dbReference>
<keyword evidence="2" id="KW-1185">Reference proteome</keyword>
<comment type="caution">
    <text evidence="1">The sequence shown here is derived from an EMBL/GenBank/DDBJ whole genome shotgun (WGS) entry which is preliminary data.</text>
</comment>
<sequence length="43" mass="4538">MAIQPGRAQSDDALKLILADHDAAAQSLVALTSPDGLRRPPRT</sequence>
<evidence type="ECO:0000313" key="2">
    <source>
        <dbReference type="Proteomes" id="UP001595973"/>
    </source>
</evidence>
<organism evidence="1 2">
    <name type="scientific">Seohaeicola nanhaiensis</name>
    <dbReference type="NCBI Taxonomy" id="1387282"/>
    <lineage>
        <taxon>Bacteria</taxon>
        <taxon>Pseudomonadati</taxon>
        <taxon>Pseudomonadota</taxon>
        <taxon>Alphaproteobacteria</taxon>
        <taxon>Rhodobacterales</taxon>
        <taxon>Roseobacteraceae</taxon>
        <taxon>Seohaeicola</taxon>
    </lineage>
</organism>
<dbReference type="Proteomes" id="UP001595973">
    <property type="component" value="Unassembled WGS sequence"/>
</dbReference>
<evidence type="ECO:0000313" key="1">
    <source>
        <dbReference type="EMBL" id="MFC4670784.1"/>
    </source>
</evidence>
<name>A0ABV9KLS9_9RHOB</name>
<protein>
    <submittedName>
        <fullName evidence="1">Uncharacterized protein</fullName>
    </submittedName>
</protein>
<reference evidence="2" key="1">
    <citation type="journal article" date="2019" name="Int. J. Syst. Evol. Microbiol.">
        <title>The Global Catalogue of Microorganisms (GCM) 10K type strain sequencing project: providing services to taxonomists for standard genome sequencing and annotation.</title>
        <authorList>
            <consortium name="The Broad Institute Genomics Platform"/>
            <consortium name="The Broad Institute Genome Sequencing Center for Infectious Disease"/>
            <person name="Wu L."/>
            <person name="Ma J."/>
        </authorList>
    </citation>
    <scope>NUCLEOTIDE SEQUENCE [LARGE SCALE GENOMIC DNA]</scope>
    <source>
        <strain evidence="2">CGMCC 4.7283</strain>
    </source>
</reference>
<accession>A0ABV9KLS9</accession>
<dbReference type="RefSeq" id="WP_380720181.1">
    <property type="nucleotide sequence ID" value="NZ_JBHSGI010000029.1"/>
</dbReference>
<proteinExistence type="predicted"/>